<proteinExistence type="predicted"/>
<feature type="transmembrane region" description="Helical" evidence="1">
    <location>
        <begin position="86"/>
        <end position="108"/>
    </location>
</feature>
<dbReference type="InterPro" id="IPR018764">
    <property type="entry name" value="RskA_C"/>
</dbReference>
<dbReference type="RefSeq" id="WP_122913911.1">
    <property type="nucleotide sequence ID" value="NZ_RHHT01000029.1"/>
</dbReference>
<evidence type="ECO:0000313" key="3">
    <source>
        <dbReference type="EMBL" id="RNB77648.1"/>
    </source>
</evidence>
<reference evidence="3 4" key="1">
    <citation type="submission" date="2018-10" db="EMBL/GenBank/DDBJ databases">
        <title>Phylogenomics of Brevibacillus.</title>
        <authorList>
            <person name="Dunlap C."/>
        </authorList>
    </citation>
    <scope>NUCLEOTIDE SEQUENCE [LARGE SCALE GENOMIC DNA]</scope>
    <source>
        <strain evidence="3 4">JCM 15085</strain>
    </source>
</reference>
<comment type="caution">
    <text evidence="3">The sequence shown here is derived from an EMBL/GenBank/DDBJ whole genome shotgun (WGS) entry which is preliminary data.</text>
</comment>
<dbReference type="EMBL" id="RHHT01000029">
    <property type="protein sequence ID" value="RNB77648.1"/>
    <property type="molecule type" value="Genomic_DNA"/>
</dbReference>
<name>A0A3M8CPQ2_9BACL</name>
<sequence>MSNASCIWREEEIADYLLGRMAEGKRRDLQLHLLSCTRCAELHREWSAILEPSEAMPMPTPSPTLKRRLLRRIAFERWLSWRKKDIGAAFAVKRAAVLFLFLMSLFFFQRDSGLPDERMLAASLPNMNIVMDPHTVLHVASVVPSHAKSYVWVNNTSNEMLILTKGLAPLPETDYQVWFITEDRRSRVGLLRWENGIAQLYFQGGELGLVENIAVSVEPKGGSFTPTSPDAIFVNLRTR</sequence>
<protein>
    <recommendedName>
        <fullName evidence="2">Anti-sigma K factor RskA C-terminal domain-containing protein</fullName>
    </recommendedName>
</protein>
<dbReference type="Proteomes" id="UP000281915">
    <property type="component" value="Unassembled WGS sequence"/>
</dbReference>
<evidence type="ECO:0000256" key="1">
    <source>
        <dbReference type="SAM" id="Phobius"/>
    </source>
</evidence>
<dbReference type="GO" id="GO:0005886">
    <property type="term" value="C:plasma membrane"/>
    <property type="evidence" value="ECO:0007669"/>
    <property type="project" value="InterPro"/>
</dbReference>
<keyword evidence="1" id="KW-0472">Membrane</keyword>
<accession>A0A3M8CPQ2</accession>
<evidence type="ECO:0000259" key="2">
    <source>
        <dbReference type="Pfam" id="PF10099"/>
    </source>
</evidence>
<gene>
    <name evidence="3" type="ORF">EDM58_14310</name>
</gene>
<dbReference type="Pfam" id="PF10099">
    <property type="entry name" value="RskA_C"/>
    <property type="match status" value="1"/>
</dbReference>
<dbReference type="AlphaFoldDB" id="A0A3M8CPQ2"/>
<organism evidence="3 4">
    <name type="scientific">Brevibacillus panacihumi</name>
    <dbReference type="NCBI Taxonomy" id="497735"/>
    <lineage>
        <taxon>Bacteria</taxon>
        <taxon>Bacillati</taxon>
        <taxon>Bacillota</taxon>
        <taxon>Bacilli</taxon>
        <taxon>Bacillales</taxon>
        <taxon>Paenibacillaceae</taxon>
        <taxon>Brevibacillus</taxon>
    </lineage>
</organism>
<keyword evidence="1" id="KW-1133">Transmembrane helix</keyword>
<feature type="domain" description="Anti-sigma K factor RskA C-terminal" evidence="2">
    <location>
        <begin position="133"/>
        <end position="229"/>
    </location>
</feature>
<keyword evidence="1" id="KW-0812">Transmembrane</keyword>
<evidence type="ECO:0000313" key="4">
    <source>
        <dbReference type="Proteomes" id="UP000281915"/>
    </source>
</evidence>